<sequence>MNNAEGNANSTIGSGTQWDGESYHSGPVRPGNDSSSAQWQNSSYTSGYNAPPNNPYGSTSSGSGYQEEPVWHQTTWEPPQYHDPGQKQTRRSKRKKEHGATPTWARVVAFIVGGFLISACSIGAFVGLVNNGTIKFGTSGSSGPAFAITKLIDSSSSSSASSSTGSTKLLTKQEVCKKVIPSVVLVQNYQKASSRLDFSGTTDGNTSSQKSGAAINDTGFFDFGDDNGNRNTSSGSTSSDSGDSISPASEGSGVIISSDGYIMTNAHVVDSASALKVVLSNGKSYEAKLIGSDAVTDLALIKISATGLTAAEFGDSSSLKIGDEVVAIGNPGGSELVSSATFGNISALNRTITDSDTGYTRECIQTDAAINPGNSGGALVNMYGQVVGINSSKLTQVGSTSAEGLGFAIPINEAQPIITSLKQYGYVKDRAILGISGRMIDNVTARIYGISNTGFVIQKITNPELTKAGATVGDIITKIDNTTVTSSGTITTVISKKKAGDTVKLTLVSLQTGKSSTISVKLIAQTGKS</sequence>
<dbReference type="Pfam" id="PF13180">
    <property type="entry name" value="PDZ_2"/>
    <property type="match status" value="1"/>
</dbReference>
<dbReference type="Gene3D" id="2.40.10.120">
    <property type="match status" value="1"/>
</dbReference>
<dbReference type="EMBL" id="CP046051">
    <property type="protein sequence ID" value="QKN24727.1"/>
    <property type="molecule type" value="Genomic_DNA"/>
</dbReference>
<feature type="region of interest" description="Disordered" evidence="3">
    <location>
        <begin position="1"/>
        <end position="99"/>
    </location>
</feature>
<evidence type="ECO:0000256" key="4">
    <source>
        <dbReference type="SAM" id="Phobius"/>
    </source>
</evidence>
<name>A0A859DRG4_9FIRM</name>
<evidence type="ECO:0000256" key="1">
    <source>
        <dbReference type="ARBA" id="ARBA00022670"/>
    </source>
</evidence>
<feature type="compositionally biased region" description="Polar residues" evidence="3">
    <location>
        <begin position="1"/>
        <end position="19"/>
    </location>
</feature>
<dbReference type="InterPro" id="IPR001940">
    <property type="entry name" value="Peptidase_S1C"/>
</dbReference>
<dbReference type="Pfam" id="PF13365">
    <property type="entry name" value="Trypsin_2"/>
    <property type="match status" value="1"/>
</dbReference>
<dbReference type="AlphaFoldDB" id="A0A859DRG4"/>
<evidence type="ECO:0000256" key="2">
    <source>
        <dbReference type="ARBA" id="ARBA00022801"/>
    </source>
</evidence>
<dbReference type="InterPro" id="IPR009003">
    <property type="entry name" value="Peptidase_S1_PA"/>
</dbReference>
<evidence type="ECO:0000313" key="7">
    <source>
        <dbReference type="Proteomes" id="UP000501316"/>
    </source>
</evidence>
<reference evidence="6 7" key="1">
    <citation type="submission" date="2019-11" db="EMBL/GenBank/DDBJ databases">
        <authorList>
            <person name="Ren C."/>
            <person name="Wang H."/>
            <person name="Xu Y."/>
        </authorList>
    </citation>
    <scope>NUCLEOTIDE SEQUENCE [LARGE SCALE GENOMIC DNA]</scope>
    <source>
        <strain evidence="6 7">LBM 19010</strain>
    </source>
</reference>
<feature type="compositionally biased region" description="Polar residues" evidence="3">
    <location>
        <begin position="32"/>
        <end position="48"/>
    </location>
</feature>
<dbReference type="PANTHER" id="PTHR43343">
    <property type="entry name" value="PEPTIDASE S12"/>
    <property type="match status" value="1"/>
</dbReference>
<dbReference type="SUPFAM" id="SSF50156">
    <property type="entry name" value="PDZ domain-like"/>
    <property type="match status" value="1"/>
</dbReference>
<dbReference type="InterPro" id="IPR001478">
    <property type="entry name" value="PDZ"/>
</dbReference>
<dbReference type="GO" id="GO:0004252">
    <property type="term" value="F:serine-type endopeptidase activity"/>
    <property type="evidence" value="ECO:0007669"/>
    <property type="project" value="InterPro"/>
</dbReference>
<dbReference type="PANTHER" id="PTHR43343:SF3">
    <property type="entry name" value="PROTEASE DO-LIKE 8, CHLOROPLASTIC"/>
    <property type="match status" value="1"/>
</dbReference>
<dbReference type="InterPro" id="IPR036034">
    <property type="entry name" value="PDZ_sf"/>
</dbReference>
<dbReference type="InterPro" id="IPR051201">
    <property type="entry name" value="Chloro_Bact_Ser_Proteases"/>
</dbReference>
<keyword evidence="4" id="KW-1133">Transmembrane helix</keyword>
<gene>
    <name evidence="6" type="ORF">GJQ69_01360</name>
</gene>
<feature type="compositionally biased region" description="Low complexity" evidence="3">
    <location>
        <begin position="229"/>
        <end position="244"/>
    </location>
</feature>
<evidence type="ECO:0000313" key="6">
    <source>
        <dbReference type="EMBL" id="QKN24727.1"/>
    </source>
</evidence>
<keyword evidence="4" id="KW-0812">Transmembrane</keyword>
<protein>
    <submittedName>
        <fullName evidence="6">Trypsin-like serine protease</fullName>
    </submittedName>
</protein>
<dbReference type="KEGG" id="clf:GJQ69_01360"/>
<dbReference type="Proteomes" id="UP000501316">
    <property type="component" value="Chromosome"/>
</dbReference>
<dbReference type="GO" id="GO:0006508">
    <property type="term" value="P:proteolysis"/>
    <property type="evidence" value="ECO:0007669"/>
    <property type="project" value="UniProtKB-KW"/>
</dbReference>
<feature type="region of interest" description="Disordered" evidence="3">
    <location>
        <begin position="222"/>
        <end position="249"/>
    </location>
</feature>
<dbReference type="Gene3D" id="2.30.42.10">
    <property type="match status" value="1"/>
</dbReference>
<feature type="compositionally biased region" description="Basic residues" evidence="3">
    <location>
        <begin position="88"/>
        <end position="97"/>
    </location>
</feature>
<dbReference type="PRINTS" id="PR00834">
    <property type="entry name" value="PROTEASES2C"/>
</dbReference>
<accession>A0A859DRG4</accession>
<feature type="transmembrane region" description="Helical" evidence="4">
    <location>
        <begin position="103"/>
        <end position="129"/>
    </location>
</feature>
<feature type="compositionally biased region" description="Polar residues" evidence="3">
    <location>
        <begin position="55"/>
        <end position="64"/>
    </location>
</feature>
<organism evidence="6 7">
    <name type="scientific">Caproicibacterium lactatifermentans</name>
    <dbReference type="NCBI Taxonomy" id="2666138"/>
    <lineage>
        <taxon>Bacteria</taxon>
        <taxon>Bacillati</taxon>
        <taxon>Bacillota</taxon>
        <taxon>Clostridia</taxon>
        <taxon>Eubacteriales</taxon>
        <taxon>Oscillospiraceae</taxon>
        <taxon>Caproicibacterium</taxon>
    </lineage>
</organism>
<keyword evidence="2" id="KW-0378">Hydrolase</keyword>
<dbReference type="SUPFAM" id="SSF50494">
    <property type="entry name" value="Trypsin-like serine proteases"/>
    <property type="match status" value="1"/>
</dbReference>
<keyword evidence="4" id="KW-0472">Membrane</keyword>
<evidence type="ECO:0000256" key="3">
    <source>
        <dbReference type="SAM" id="MobiDB-lite"/>
    </source>
</evidence>
<evidence type="ECO:0000259" key="5">
    <source>
        <dbReference type="Pfam" id="PF13180"/>
    </source>
</evidence>
<feature type="domain" description="PDZ" evidence="5">
    <location>
        <begin position="433"/>
        <end position="522"/>
    </location>
</feature>
<proteinExistence type="predicted"/>
<keyword evidence="1 6" id="KW-0645">Protease</keyword>